<evidence type="ECO:0000313" key="2">
    <source>
        <dbReference type="Proteomes" id="UP000823388"/>
    </source>
</evidence>
<protein>
    <submittedName>
        <fullName evidence="1">Uncharacterized protein</fullName>
    </submittedName>
</protein>
<accession>A0A8T0X6P9</accession>
<comment type="caution">
    <text evidence="1">The sequence shown here is derived from an EMBL/GenBank/DDBJ whole genome shotgun (WGS) entry which is preliminary data.</text>
</comment>
<keyword evidence="2" id="KW-1185">Reference proteome</keyword>
<organism evidence="1 2">
    <name type="scientific">Panicum virgatum</name>
    <name type="common">Blackwell switchgrass</name>
    <dbReference type="NCBI Taxonomy" id="38727"/>
    <lineage>
        <taxon>Eukaryota</taxon>
        <taxon>Viridiplantae</taxon>
        <taxon>Streptophyta</taxon>
        <taxon>Embryophyta</taxon>
        <taxon>Tracheophyta</taxon>
        <taxon>Spermatophyta</taxon>
        <taxon>Magnoliopsida</taxon>
        <taxon>Liliopsida</taxon>
        <taxon>Poales</taxon>
        <taxon>Poaceae</taxon>
        <taxon>PACMAD clade</taxon>
        <taxon>Panicoideae</taxon>
        <taxon>Panicodae</taxon>
        <taxon>Paniceae</taxon>
        <taxon>Panicinae</taxon>
        <taxon>Panicum</taxon>
        <taxon>Panicum sect. Hiantes</taxon>
    </lineage>
</organism>
<sequence length="37" mass="4179">MKSRSYKALPSCKLYTLAQANSTNFTTFGLLLPYVCF</sequence>
<gene>
    <name evidence="1" type="ORF">PVAP13_1NG422100</name>
</gene>
<proteinExistence type="predicted"/>
<evidence type="ECO:0000313" key="1">
    <source>
        <dbReference type="EMBL" id="KAG2653034.1"/>
    </source>
</evidence>
<dbReference type="Proteomes" id="UP000823388">
    <property type="component" value="Chromosome 1N"/>
</dbReference>
<name>A0A8T0X6P9_PANVG</name>
<dbReference type="EMBL" id="CM029038">
    <property type="protein sequence ID" value="KAG2653034.1"/>
    <property type="molecule type" value="Genomic_DNA"/>
</dbReference>
<reference evidence="1" key="1">
    <citation type="submission" date="2020-05" db="EMBL/GenBank/DDBJ databases">
        <title>WGS assembly of Panicum virgatum.</title>
        <authorList>
            <person name="Lovell J.T."/>
            <person name="Jenkins J."/>
            <person name="Shu S."/>
            <person name="Juenger T.E."/>
            <person name="Schmutz J."/>
        </authorList>
    </citation>
    <scope>NUCLEOTIDE SEQUENCE</scope>
    <source>
        <strain evidence="1">AP13</strain>
    </source>
</reference>
<dbReference type="AlphaFoldDB" id="A0A8T0X6P9"/>